<dbReference type="Proteomes" id="UP000059113">
    <property type="component" value="Chromosome"/>
</dbReference>
<evidence type="ECO:0000256" key="1">
    <source>
        <dbReference type="ARBA" id="ARBA00022729"/>
    </source>
</evidence>
<protein>
    <submittedName>
        <fullName evidence="3">Cell envelope biogenesis protein LolA</fullName>
    </submittedName>
</protein>
<dbReference type="RefSeq" id="WP_048884442.1">
    <property type="nucleotide sequence ID" value="NZ_CP011310.1"/>
</dbReference>
<feature type="signal peptide" evidence="2">
    <location>
        <begin position="1"/>
        <end position="29"/>
    </location>
</feature>
<keyword evidence="1 2" id="KW-0732">Signal</keyword>
<dbReference type="PANTHER" id="PTHR35869:SF1">
    <property type="entry name" value="OUTER-MEMBRANE LIPOPROTEIN CARRIER PROTEIN"/>
    <property type="match status" value="1"/>
</dbReference>
<dbReference type="PATRIC" id="fig|1648404.4.peg.253"/>
<dbReference type="Gene3D" id="2.50.20.10">
    <property type="entry name" value="Lipoprotein localisation LolA/LolB/LppX"/>
    <property type="match status" value="1"/>
</dbReference>
<evidence type="ECO:0000313" key="3">
    <source>
        <dbReference type="EMBL" id="AKQ40960.1"/>
    </source>
</evidence>
<dbReference type="PANTHER" id="PTHR35869">
    <property type="entry name" value="OUTER-MEMBRANE LIPOPROTEIN CARRIER PROTEIN"/>
    <property type="match status" value="1"/>
</dbReference>
<organism evidence="3 4">
    <name type="scientific">Aurantiacibacter atlanticus</name>
    <dbReference type="NCBI Taxonomy" id="1648404"/>
    <lineage>
        <taxon>Bacteria</taxon>
        <taxon>Pseudomonadati</taxon>
        <taxon>Pseudomonadota</taxon>
        <taxon>Alphaproteobacteria</taxon>
        <taxon>Sphingomonadales</taxon>
        <taxon>Erythrobacteraceae</taxon>
        <taxon>Aurantiacibacter</taxon>
    </lineage>
</organism>
<reference evidence="4" key="2">
    <citation type="submission" date="2015-04" db="EMBL/GenBank/DDBJ databases">
        <title>The complete genome sequence of Erythrobacter sp. s21-N3.</title>
        <authorList>
            <person name="Zhuang L."/>
            <person name="Liu Y."/>
            <person name="Shao Z."/>
        </authorList>
    </citation>
    <scope>NUCLEOTIDE SEQUENCE [LARGE SCALE GENOMIC DNA]</scope>
    <source>
        <strain evidence="4">s21-N3</strain>
    </source>
</reference>
<dbReference type="InterPro" id="IPR029046">
    <property type="entry name" value="LolA/LolB/LppX"/>
</dbReference>
<name>A0A0H4V8Y5_9SPHN</name>
<dbReference type="Pfam" id="PF03548">
    <property type="entry name" value="LolA"/>
    <property type="match status" value="1"/>
</dbReference>
<dbReference type="KEGG" id="ery:CP97_01185"/>
<feature type="chain" id="PRO_5005210665" evidence="2">
    <location>
        <begin position="30"/>
        <end position="222"/>
    </location>
</feature>
<accession>A0A0H4V8Y5</accession>
<sequence length="222" mass="24439">MIQLKHYFSKPFAVALMGAVTLAVPASLAVPTAPAAAQSQADKLDRAVAALRAITTMRADFTQTDRAGNAVAGVLTLRNPGRIRFEYEDDVNMLVVSDGRALTLVDYDVNQVERWPIRNSPLGALLDPERDMRRYGSLQPSSTNNVISVEVRDPNRPEFGVITLVFAEDSRAPGGLKLASWVALDAQNTRTTVRLRNHQYGMSVPNSAFTYRDPRRSSRRPG</sequence>
<dbReference type="CDD" id="cd16325">
    <property type="entry name" value="LolA"/>
    <property type="match status" value="1"/>
</dbReference>
<keyword evidence="4" id="KW-1185">Reference proteome</keyword>
<gene>
    <name evidence="3" type="ORF">CP97_01185</name>
</gene>
<dbReference type="InterPro" id="IPR004564">
    <property type="entry name" value="OM_lipoprot_carrier_LolA-like"/>
</dbReference>
<dbReference type="AlphaFoldDB" id="A0A0H4V8Y5"/>
<dbReference type="STRING" id="1648404.CP97_01185"/>
<dbReference type="SUPFAM" id="SSF89392">
    <property type="entry name" value="Prokaryotic lipoproteins and lipoprotein localization factors"/>
    <property type="match status" value="1"/>
</dbReference>
<reference evidence="3 4" key="1">
    <citation type="journal article" date="2015" name="Int. J. Syst. Evol. Microbiol.">
        <title>Erythrobacter atlanticus sp. nov., a bacterium from ocean sediment able to degrade polycyclic aromatic hydrocarbons.</title>
        <authorList>
            <person name="Zhuang L."/>
            <person name="Liu Y."/>
            <person name="Wang L."/>
            <person name="Wang W."/>
            <person name="Shao Z."/>
        </authorList>
    </citation>
    <scope>NUCLEOTIDE SEQUENCE [LARGE SCALE GENOMIC DNA]</scope>
    <source>
        <strain evidence="4">s21-N3</strain>
    </source>
</reference>
<evidence type="ECO:0000313" key="4">
    <source>
        <dbReference type="Proteomes" id="UP000059113"/>
    </source>
</evidence>
<proteinExistence type="predicted"/>
<dbReference type="OrthoDB" id="9800501at2"/>
<evidence type="ECO:0000256" key="2">
    <source>
        <dbReference type="SAM" id="SignalP"/>
    </source>
</evidence>
<dbReference type="EMBL" id="CP011310">
    <property type="protein sequence ID" value="AKQ40960.1"/>
    <property type="molecule type" value="Genomic_DNA"/>
</dbReference>